<gene>
    <name evidence="13" type="ORF">K470DRAFT_212537</name>
</gene>
<dbReference type="PROSITE" id="PS50086">
    <property type="entry name" value="TBC_RABGAP"/>
    <property type="match status" value="1"/>
</dbReference>
<keyword evidence="6" id="KW-0653">Protein transport</keyword>
<dbReference type="Pfam" id="PF23436">
    <property type="entry name" value="RabGap-TBC_2"/>
    <property type="match status" value="1"/>
</dbReference>
<evidence type="ECO:0000259" key="12">
    <source>
        <dbReference type="PROSITE" id="PS50086"/>
    </source>
</evidence>
<dbReference type="Gene3D" id="1.10.8.270">
    <property type="entry name" value="putative rabgap domain of human tbc1 domain family member 14 like domains"/>
    <property type="match status" value="1"/>
</dbReference>
<sequence>MNSIRKARSPSAPRPEPKPSSDQLATEKVSLQDQFQYLRSQGEFARPEAEATPKAERKGGRRHSDLRGTSRPTDIPRPRLERSTTFSAVKSPPLNPTLPPGTASGLTAGPSEEQKPVNWDLWQALVYEGPSAVQKSSGAEMRAAIASGIPPAIRGVVWQVLAESKNEDLESTYRQLKARGPDTEEETSGSANSSPSAQFEAPHLETQKSEKAKHDAAALAKLEKAIRRDLGARTSYSKYTQSAELQEGLFGICKAYALYDEGVGYAQGINFISMPLLFNLAEEDAFTLLVRLMNKYGLRSMFLPDMSGLHLRLYQFERLLEDTDPALCCHLRRRQVGPELYATQWFLTLFAYRFPLQLVLRVYDLVFSEGLTAILKFGIVLLQRNRAALLDMKDMSQLTTFLKEKIFDVYIDKSPTASSLLDAGFFGSVTGGADRVLYRADEMVRDACNVFIPEKSLTAYASAWEEQQRTERMHAEELETLRTTNISLSARVKSLEERCQEQDKEHVILAGDLVKYKVENDRLMDENEELKVKVVELQKVVDAQPEEVEEKLRNEMDRIMKRNIEVQNENRNLKEEAEEMETELVNTKMQHAQVQADRDAIRKKLASVQSLLGR</sequence>
<dbReference type="EMBL" id="MU005965">
    <property type="protein sequence ID" value="KAF2862537.1"/>
    <property type="molecule type" value="Genomic_DNA"/>
</dbReference>
<evidence type="ECO:0000313" key="14">
    <source>
        <dbReference type="Proteomes" id="UP000799421"/>
    </source>
</evidence>
<comment type="subcellular location">
    <subcellularLocation>
        <location evidence="1">Cytoplasm</location>
    </subcellularLocation>
</comment>
<protein>
    <recommendedName>
        <fullName evidence="9">GTPase-activating protein GYP5</fullName>
    </recommendedName>
</protein>
<feature type="coiled-coil region" evidence="10">
    <location>
        <begin position="478"/>
        <end position="597"/>
    </location>
</feature>
<dbReference type="SMART" id="SM00164">
    <property type="entry name" value="TBC"/>
    <property type="match status" value="1"/>
</dbReference>
<evidence type="ECO:0000256" key="3">
    <source>
        <dbReference type="ARBA" id="ARBA00022468"/>
    </source>
</evidence>
<dbReference type="OrthoDB" id="295078at2759"/>
<organism evidence="13 14">
    <name type="scientific">Piedraia hortae CBS 480.64</name>
    <dbReference type="NCBI Taxonomy" id="1314780"/>
    <lineage>
        <taxon>Eukaryota</taxon>
        <taxon>Fungi</taxon>
        <taxon>Dikarya</taxon>
        <taxon>Ascomycota</taxon>
        <taxon>Pezizomycotina</taxon>
        <taxon>Dothideomycetes</taxon>
        <taxon>Dothideomycetidae</taxon>
        <taxon>Capnodiales</taxon>
        <taxon>Piedraiaceae</taxon>
        <taxon>Piedraia</taxon>
    </lineage>
</organism>
<evidence type="ECO:0000256" key="9">
    <source>
        <dbReference type="ARBA" id="ARBA00072088"/>
    </source>
</evidence>
<evidence type="ECO:0000256" key="5">
    <source>
        <dbReference type="ARBA" id="ARBA00022892"/>
    </source>
</evidence>
<keyword evidence="3" id="KW-0343">GTPase activation</keyword>
<dbReference type="PANTHER" id="PTHR47219">
    <property type="entry name" value="RAB GTPASE-ACTIVATING PROTEIN 1-LIKE"/>
    <property type="match status" value="1"/>
</dbReference>
<feature type="compositionally biased region" description="Basic and acidic residues" evidence="11">
    <location>
        <begin position="45"/>
        <end position="82"/>
    </location>
</feature>
<dbReference type="InterPro" id="IPR000195">
    <property type="entry name" value="Rab-GAP-TBC_dom"/>
</dbReference>
<dbReference type="Gene3D" id="1.10.472.80">
    <property type="entry name" value="Ypt/Rab-GAP domain of gyp1p, domain 3"/>
    <property type="match status" value="1"/>
</dbReference>
<dbReference type="SUPFAM" id="SSF47923">
    <property type="entry name" value="Ypt/Rab-GAP domain of gyp1p"/>
    <property type="match status" value="2"/>
</dbReference>
<dbReference type="GO" id="GO:0005096">
    <property type="term" value="F:GTPase activator activity"/>
    <property type="evidence" value="ECO:0007669"/>
    <property type="project" value="UniProtKB-KW"/>
</dbReference>
<evidence type="ECO:0000256" key="2">
    <source>
        <dbReference type="ARBA" id="ARBA00022448"/>
    </source>
</evidence>
<name>A0A6A7C5L8_9PEZI</name>
<dbReference type="GO" id="GO:0031267">
    <property type="term" value="F:small GTPase binding"/>
    <property type="evidence" value="ECO:0007669"/>
    <property type="project" value="TreeGrafter"/>
</dbReference>
<evidence type="ECO:0000256" key="6">
    <source>
        <dbReference type="ARBA" id="ARBA00022927"/>
    </source>
</evidence>
<keyword evidence="5" id="KW-0931">ER-Golgi transport</keyword>
<keyword evidence="2" id="KW-0813">Transport</keyword>
<keyword evidence="14" id="KW-1185">Reference proteome</keyword>
<dbReference type="InterPro" id="IPR050302">
    <property type="entry name" value="Rab_GAP_TBC_domain"/>
</dbReference>
<feature type="compositionally biased region" description="Polar residues" evidence="11">
    <location>
        <begin position="20"/>
        <end position="39"/>
    </location>
</feature>
<dbReference type="GO" id="GO:0005737">
    <property type="term" value="C:cytoplasm"/>
    <property type="evidence" value="ECO:0007669"/>
    <property type="project" value="UniProtKB-SubCell"/>
</dbReference>
<dbReference type="GO" id="GO:0015031">
    <property type="term" value="P:protein transport"/>
    <property type="evidence" value="ECO:0007669"/>
    <property type="project" value="UniProtKB-KW"/>
</dbReference>
<evidence type="ECO:0000256" key="1">
    <source>
        <dbReference type="ARBA" id="ARBA00004496"/>
    </source>
</evidence>
<keyword evidence="4" id="KW-0963">Cytoplasm</keyword>
<dbReference type="AlphaFoldDB" id="A0A6A7C5L8"/>
<dbReference type="PANTHER" id="PTHR47219:SF9">
    <property type="entry name" value="GTPASE ACTIVATING PROTEIN AND CENTROSOME-ASSOCIATED, ISOFORM B"/>
    <property type="match status" value="1"/>
</dbReference>
<evidence type="ECO:0000313" key="13">
    <source>
        <dbReference type="EMBL" id="KAF2862537.1"/>
    </source>
</evidence>
<reference evidence="13" key="1">
    <citation type="journal article" date="2020" name="Stud. Mycol.">
        <title>101 Dothideomycetes genomes: a test case for predicting lifestyles and emergence of pathogens.</title>
        <authorList>
            <person name="Haridas S."/>
            <person name="Albert R."/>
            <person name="Binder M."/>
            <person name="Bloem J."/>
            <person name="Labutti K."/>
            <person name="Salamov A."/>
            <person name="Andreopoulos B."/>
            <person name="Baker S."/>
            <person name="Barry K."/>
            <person name="Bills G."/>
            <person name="Bluhm B."/>
            <person name="Cannon C."/>
            <person name="Castanera R."/>
            <person name="Culley D."/>
            <person name="Daum C."/>
            <person name="Ezra D."/>
            <person name="Gonzalez J."/>
            <person name="Henrissat B."/>
            <person name="Kuo A."/>
            <person name="Liang C."/>
            <person name="Lipzen A."/>
            <person name="Lutzoni F."/>
            <person name="Magnuson J."/>
            <person name="Mondo S."/>
            <person name="Nolan M."/>
            <person name="Ohm R."/>
            <person name="Pangilinan J."/>
            <person name="Park H.-J."/>
            <person name="Ramirez L."/>
            <person name="Alfaro M."/>
            <person name="Sun H."/>
            <person name="Tritt A."/>
            <person name="Yoshinaga Y."/>
            <person name="Zwiers L.-H."/>
            <person name="Turgeon B."/>
            <person name="Goodwin S."/>
            <person name="Spatafora J."/>
            <person name="Crous P."/>
            <person name="Grigoriev I."/>
        </authorList>
    </citation>
    <scope>NUCLEOTIDE SEQUENCE</scope>
    <source>
        <strain evidence="13">CBS 480.64</strain>
    </source>
</reference>
<keyword evidence="7 10" id="KW-0175">Coiled coil</keyword>
<evidence type="ECO:0000256" key="8">
    <source>
        <dbReference type="ARBA" id="ARBA00061661"/>
    </source>
</evidence>
<evidence type="ECO:0000256" key="7">
    <source>
        <dbReference type="ARBA" id="ARBA00023054"/>
    </source>
</evidence>
<accession>A0A6A7C5L8</accession>
<feature type="compositionally biased region" description="Basic and acidic residues" evidence="11">
    <location>
        <begin position="202"/>
        <end position="212"/>
    </location>
</feature>
<feature type="region of interest" description="Disordered" evidence="11">
    <location>
        <begin position="176"/>
        <end position="212"/>
    </location>
</feature>
<dbReference type="Proteomes" id="UP000799421">
    <property type="component" value="Unassembled WGS sequence"/>
</dbReference>
<proteinExistence type="inferred from homology"/>
<dbReference type="GO" id="GO:0016192">
    <property type="term" value="P:vesicle-mediated transport"/>
    <property type="evidence" value="ECO:0007669"/>
    <property type="project" value="UniProtKB-KW"/>
</dbReference>
<feature type="compositionally biased region" description="Polar residues" evidence="11">
    <location>
        <begin position="188"/>
        <end position="197"/>
    </location>
</feature>
<feature type="domain" description="Rab-GAP TBC" evidence="12">
    <location>
        <begin position="148"/>
        <end position="370"/>
    </location>
</feature>
<evidence type="ECO:0000256" key="10">
    <source>
        <dbReference type="SAM" id="Coils"/>
    </source>
</evidence>
<evidence type="ECO:0000256" key="4">
    <source>
        <dbReference type="ARBA" id="ARBA00022490"/>
    </source>
</evidence>
<comment type="similarity">
    <text evidence="8">Belongs to the GYP5 family.</text>
</comment>
<dbReference type="InterPro" id="IPR035969">
    <property type="entry name" value="Rab-GAP_TBC_sf"/>
</dbReference>
<dbReference type="FunFam" id="1.10.472.80:FF:000044">
    <property type="entry name" value="GTPase-activating protein GYP5"/>
    <property type="match status" value="1"/>
</dbReference>
<feature type="region of interest" description="Disordered" evidence="11">
    <location>
        <begin position="1"/>
        <end position="115"/>
    </location>
</feature>
<evidence type="ECO:0000256" key="11">
    <source>
        <dbReference type="SAM" id="MobiDB-lite"/>
    </source>
</evidence>